<feature type="compositionally biased region" description="Polar residues" evidence="1">
    <location>
        <begin position="825"/>
        <end position="848"/>
    </location>
</feature>
<feature type="compositionally biased region" description="Polar residues" evidence="1">
    <location>
        <begin position="540"/>
        <end position="551"/>
    </location>
</feature>
<gene>
    <name evidence="2" type="ORF">SLS59_000104</name>
</gene>
<feature type="compositionally biased region" description="Polar residues" evidence="1">
    <location>
        <begin position="362"/>
        <end position="378"/>
    </location>
</feature>
<protein>
    <submittedName>
        <fullName evidence="2">Uncharacterized protein</fullName>
    </submittedName>
</protein>
<evidence type="ECO:0000313" key="2">
    <source>
        <dbReference type="EMBL" id="KAL1611385.1"/>
    </source>
</evidence>
<feature type="compositionally biased region" description="Low complexity" evidence="1">
    <location>
        <begin position="449"/>
        <end position="474"/>
    </location>
</feature>
<feature type="compositionally biased region" description="Polar residues" evidence="1">
    <location>
        <begin position="597"/>
        <end position="611"/>
    </location>
</feature>
<evidence type="ECO:0000256" key="1">
    <source>
        <dbReference type="SAM" id="MobiDB-lite"/>
    </source>
</evidence>
<sequence length="879" mass="96577">MALSLSAWLHDEVETQLKLGHSWLEEKNKSKAKHDKPSAIVDKKWEGIYHDNGSCIEIVGPLSTGQAQLLVLKTNPLTITDGLHHCETPLTSNCHNDLHARYPGHSIKVGTLLAVQKYNLRYTSYGPPRDKLQLILDTVDWVGEIDIEHCLNILTKPLHHSQGIGSVLQQLHKARAQEDDRCLGSQLKEEEDIGDGTYTMAGSDEPTEEDASMNTQMPFGTQLQHPIRSRRNDDEISIVGINRMEPVLAGNTKREELKPRSGNAMSEQQKQAQLLSLIYKTRGPVAPRAQAHSHAGSTPEPEISREYAATASPRPKETPGKRANRERIAELHTMATQTPPDKGKKRMREVEIGSPSAHYSAKKTSFTESEPDQSHTSEMSRFAAECSWMNGLRFNRAASHVPDDQAYILQKPESWYKPQVGNRFPAANIPVQTFMTLSRLADERAALEGATSSGSTNGPGPSTASYPPSSAPQPEVEPDTESDNEAPTSEVSWQTSPSPFPQRPTLPHQDLPPDSSIEVPQDVEGPTAVQKSASRKDQSPHPTLPTSSNENEGYLPPSSPPAAQVAEDSGDDMELETSVPQALGDDLDLPTSPHPVHTQTPRVSIRSTSVVQVKKTPYVKGKNGQQPTVTISPPTQESNKHLNNASSASIVRGTHQEMSSSAVEETRLDALHRIEDKEQQDDAVVAVSADSDGVQAHAEQAPPTLSENDPVPKTVFETFKTAYPEYDGNVKHFKNQCTQIEVFDREDKMVPTFMWDDFIIRNRTDFRKYAAEQVDAGEEVMPYTRFYKSTIRDALYKKGIIETRAVLLKALQELGVQPVEVDNASPQPVQQAIQQSSSITPATSSDPPSTADPAVTSPARSTTCPISNAITCTLDDHTT</sequence>
<feature type="region of interest" description="Disordered" evidence="1">
    <location>
        <begin position="285"/>
        <end position="378"/>
    </location>
</feature>
<feature type="region of interest" description="Disordered" evidence="1">
    <location>
        <begin position="250"/>
        <end position="270"/>
    </location>
</feature>
<feature type="region of interest" description="Disordered" evidence="1">
    <location>
        <begin position="825"/>
        <end position="862"/>
    </location>
</feature>
<keyword evidence="3" id="KW-1185">Reference proteome</keyword>
<feature type="compositionally biased region" description="Polar residues" evidence="1">
    <location>
        <begin position="485"/>
        <end position="497"/>
    </location>
</feature>
<accession>A0ABR3S3Z2</accession>
<dbReference type="Proteomes" id="UP001521222">
    <property type="component" value="Unassembled WGS sequence"/>
</dbReference>
<feature type="compositionally biased region" description="Polar residues" evidence="1">
    <location>
        <begin position="623"/>
        <end position="642"/>
    </location>
</feature>
<feature type="compositionally biased region" description="Basic and acidic residues" evidence="1">
    <location>
        <begin position="314"/>
        <end position="330"/>
    </location>
</feature>
<feature type="region of interest" description="Disordered" evidence="1">
    <location>
        <begin position="447"/>
        <end position="642"/>
    </location>
</feature>
<comment type="caution">
    <text evidence="2">The sequence shown here is derived from an EMBL/GenBank/DDBJ whole genome shotgun (WGS) entry which is preliminary data.</text>
</comment>
<organism evidence="2 3">
    <name type="scientific">Nothophoma quercina</name>
    <dbReference type="NCBI Taxonomy" id="749835"/>
    <lineage>
        <taxon>Eukaryota</taxon>
        <taxon>Fungi</taxon>
        <taxon>Dikarya</taxon>
        <taxon>Ascomycota</taxon>
        <taxon>Pezizomycotina</taxon>
        <taxon>Dothideomycetes</taxon>
        <taxon>Pleosporomycetidae</taxon>
        <taxon>Pleosporales</taxon>
        <taxon>Pleosporineae</taxon>
        <taxon>Didymellaceae</taxon>
        <taxon>Nothophoma</taxon>
    </lineage>
</organism>
<evidence type="ECO:0000313" key="3">
    <source>
        <dbReference type="Proteomes" id="UP001521222"/>
    </source>
</evidence>
<dbReference type="EMBL" id="JAKIXB020000001">
    <property type="protein sequence ID" value="KAL1611385.1"/>
    <property type="molecule type" value="Genomic_DNA"/>
</dbReference>
<reference evidence="2 3" key="1">
    <citation type="submission" date="2024-02" db="EMBL/GenBank/DDBJ databases">
        <title>De novo assembly and annotation of 12 fungi associated with fruit tree decline syndrome in Ontario, Canada.</title>
        <authorList>
            <person name="Sulman M."/>
            <person name="Ellouze W."/>
            <person name="Ilyukhin E."/>
        </authorList>
    </citation>
    <scope>NUCLEOTIDE SEQUENCE [LARGE SCALE GENOMIC DNA]</scope>
    <source>
        <strain evidence="2 3">M97-236</strain>
    </source>
</reference>
<feature type="region of interest" description="Disordered" evidence="1">
    <location>
        <begin position="194"/>
        <end position="215"/>
    </location>
</feature>
<proteinExistence type="predicted"/>
<name>A0ABR3S3Z2_9PLEO</name>